<dbReference type="Pfam" id="PF11617">
    <property type="entry name" value="Cu-binding_MopE"/>
    <property type="match status" value="3"/>
</dbReference>
<dbReference type="Proteomes" id="UP001481413">
    <property type="component" value="Unassembled WGS sequence"/>
</dbReference>
<feature type="compositionally biased region" description="Gly residues" evidence="5">
    <location>
        <begin position="21"/>
        <end position="33"/>
    </location>
</feature>
<feature type="compositionally biased region" description="Acidic residues" evidence="5">
    <location>
        <begin position="1361"/>
        <end position="1384"/>
    </location>
</feature>
<evidence type="ECO:0000256" key="2">
    <source>
        <dbReference type="ARBA" id="ARBA00022525"/>
    </source>
</evidence>
<feature type="region of interest" description="Disordered" evidence="5">
    <location>
        <begin position="594"/>
        <end position="700"/>
    </location>
</feature>
<evidence type="ECO:0000256" key="1">
    <source>
        <dbReference type="ARBA" id="ARBA00004613"/>
    </source>
</evidence>
<feature type="compositionally biased region" description="Acidic residues" evidence="5">
    <location>
        <begin position="331"/>
        <end position="394"/>
    </location>
</feature>
<dbReference type="Gene3D" id="4.10.1080.10">
    <property type="entry name" value="TSP type-3 repeat"/>
    <property type="match status" value="2"/>
</dbReference>
<keyword evidence="3" id="KW-0732">Signal</keyword>
<dbReference type="Pfam" id="PF18884">
    <property type="entry name" value="TSP3_bac"/>
    <property type="match status" value="6"/>
</dbReference>
<feature type="compositionally biased region" description="Acidic residues" evidence="5">
    <location>
        <begin position="594"/>
        <end position="613"/>
    </location>
</feature>
<feature type="compositionally biased region" description="Acidic residues" evidence="5">
    <location>
        <begin position="253"/>
        <end position="275"/>
    </location>
</feature>
<comment type="caution">
    <text evidence="6">The sequence shown here is derived from an EMBL/GenBank/DDBJ whole genome shotgun (WGS) entry which is preliminary data.</text>
</comment>
<evidence type="ECO:0000313" key="7">
    <source>
        <dbReference type="Proteomes" id="UP001481413"/>
    </source>
</evidence>
<feature type="region of interest" description="Disordered" evidence="5">
    <location>
        <begin position="21"/>
        <end position="60"/>
    </location>
</feature>
<feature type="compositionally biased region" description="Acidic residues" evidence="5">
    <location>
        <begin position="504"/>
        <end position="531"/>
    </location>
</feature>
<gene>
    <name evidence="6" type="ORF">NBRC116585_10420</name>
</gene>
<feature type="compositionally biased region" description="Acidic residues" evidence="5">
    <location>
        <begin position="620"/>
        <end position="634"/>
    </location>
</feature>
<feature type="compositionally biased region" description="Acidic residues" evidence="5">
    <location>
        <begin position="483"/>
        <end position="496"/>
    </location>
</feature>
<dbReference type="SUPFAM" id="SSF103647">
    <property type="entry name" value="TSP type-3 repeat"/>
    <property type="match status" value="2"/>
</dbReference>
<evidence type="ECO:0000256" key="5">
    <source>
        <dbReference type="SAM" id="MobiDB-lite"/>
    </source>
</evidence>
<dbReference type="InterPro" id="IPR059100">
    <property type="entry name" value="TSP3_bac"/>
</dbReference>
<dbReference type="InterPro" id="IPR018247">
    <property type="entry name" value="EF_Hand_1_Ca_BS"/>
</dbReference>
<dbReference type="InterPro" id="IPR021655">
    <property type="entry name" value="Put_metal-bd"/>
</dbReference>
<comment type="subcellular location">
    <subcellularLocation>
        <location evidence="1">Secreted</location>
    </subcellularLocation>
</comment>
<feature type="region of interest" description="Disordered" evidence="5">
    <location>
        <begin position="1361"/>
        <end position="1399"/>
    </location>
</feature>
<organism evidence="6 7">
    <name type="scientific">Thalassolituus maritimus</name>
    <dbReference type="NCBI Taxonomy" id="484498"/>
    <lineage>
        <taxon>Bacteria</taxon>
        <taxon>Pseudomonadati</taxon>
        <taxon>Pseudomonadota</taxon>
        <taxon>Gammaproteobacteria</taxon>
        <taxon>Oceanospirillales</taxon>
        <taxon>Oceanospirillaceae</taxon>
        <taxon>Thalassolituus</taxon>
    </lineage>
</organism>
<dbReference type="PROSITE" id="PS00018">
    <property type="entry name" value="EF_HAND_1"/>
    <property type="match status" value="1"/>
</dbReference>
<dbReference type="RefSeq" id="WP_353293861.1">
    <property type="nucleotide sequence ID" value="NZ_BAABWH010000002.1"/>
</dbReference>
<keyword evidence="2" id="KW-0964">Secreted</keyword>
<accession>A0ABP9ZXS1</accession>
<dbReference type="PROSITE" id="PS51257">
    <property type="entry name" value="PROKAR_LIPOPROTEIN"/>
    <property type="match status" value="1"/>
</dbReference>
<dbReference type="EMBL" id="BAABWH010000002">
    <property type="protein sequence ID" value="GAA6144925.1"/>
    <property type="molecule type" value="Genomic_DNA"/>
</dbReference>
<evidence type="ECO:0000256" key="4">
    <source>
        <dbReference type="ARBA" id="ARBA00022837"/>
    </source>
</evidence>
<keyword evidence="4" id="KW-0106">Calcium</keyword>
<feature type="compositionally biased region" description="Acidic residues" evidence="5">
    <location>
        <begin position="539"/>
        <end position="567"/>
    </location>
</feature>
<feature type="compositionally biased region" description="Acidic residues" evidence="5">
    <location>
        <begin position="408"/>
        <end position="429"/>
    </location>
</feature>
<protein>
    <submittedName>
        <fullName evidence="6">Uncharacterized protein</fullName>
    </submittedName>
</protein>
<dbReference type="InterPro" id="IPR028974">
    <property type="entry name" value="TSP_type-3_rpt"/>
</dbReference>
<reference evidence="6 7" key="1">
    <citation type="submission" date="2024-04" db="EMBL/GenBank/DDBJ databases">
        <title>Draft genome sequence of Thalassolituus maritimus NBRC 116585.</title>
        <authorList>
            <person name="Miyakawa T."/>
            <person name="Kusuya Y."/>
            <person name="Miura T."/>
        </authorList>
    </citation>
    <scope>NUCLEOTIDE SEQUENCE [LARGE SCALE GENOMIC DNA]</scope>
    <source>
        <strain evidence="6 7">5NW40-0001</strain>
    </source>
</reference>
<feature type="compositionally biased region" description="Acidic residues" evidence="5">
    <location>
        <begin position="686"/>
        <end position="700"/>
    </location>
</feature>
<feature type="compositionally biased region" description="Acidic residues" evidence="5">
    <location>
        <begin position="285"/>
        <end position="318"/>
    </location>
</feature>
<proteinExistence type="predicted"/>
<evidence type="ECO:0000313" key="6">
    <source>
        <dbReference type="EMBL" id="GAA6144925.1"/>
    </source>
</evidence>
<keyword evidence="7" id="KW-1185">Reference proteome</keyword>
<name>A0ABP9ZXS1_9GAMM</name>
<feature type="region of interest" description="Disordered" evidence="5">
    <location>
        <begin position="245"/>
        <end position="582"/>
    </location>
</feature>
<evidence type="ECO:0000256" key="3">
    <source>
        <dbReference type="ARBA" id="ARBA00022729"/>
    </source>
</evidence>
<feature type="compositionally biased region" description="Acidic residues" evidence="5">
    <location>
        <begin position="656"/>
        <end position="669"/>
    </location>
</feature>
<sequence>MESGLNKKVLLAIAIASLSGCGGGGSGSGGTDSGGNEPTPDPLPTPVEQEEQSEQAPTFSGKAADGYLASALVCLDLNANLKCDSDEPNAITDDQGNFTLEATAAQKAAHSVVVKAIAGQTIDLDNPDETIDKPFTLTAPPGQEFISPLSTLVAKALKDNPELTPEQAADKVRRDFGLPEGTDVTQDYIANADDTTHQLAQRINAAIANALANASEDSSSDSVEENIDDLLDYILDAVNENAGEIAAATSPEDVPDIDPISDDVSLEDITTDSDNDGVNNASDAFPEDPSETQDTDNDGTGDNADTDDDGDGYLDTDEITAGSDPLNADDIPSDNDGDGISDVSDTDDDNDGVSDEEDAFPFDYSESMDNDNDGIGDNEDNDDDNDSFSDDDEITAGSDPLNASSTPEVDDGIDNDNDEQIDEGFDLDGDGYTPIFGQDCDDTDSDRNPGAVELFDGIDNNCNMQIDEGFIDTDGDGQHDGVDTDDDNDGIDDESDAYPLDPSESADTDNDGLGDNADTDDDNDTVSDTDEVAAGSDPLDPESTPEIDDGIDNDKDGDTDEGFDIDGDGFTPIYGEDCDDTNATVSPAAMEIFDGLDNDCDGVTDEGFTDSDGDGQHDDVDIDDDNDGVIDDNDAFPLDPLETTDTDNDGQGNNADADDDNDGYDDSVEVAEGSDPLNSDSIPNDMDGDYIPDSTDSDIDGDGYSNDQEIAAGTDPYDVTDQPLDMLAELELGTYYYSAKTETEENGTEYASFVRYPWIADGNGNSAFYEQLWSMNQTWDTRDLPVYQLILTENATDWQSVDYTDCTIEADISNPAAVNETCSNQVVHYSYQAVSLDGYSVASVINQILQDELDSHVQIDEDLWPATFSESDVGYQLSLTSVNSYLGLSCRIYDDNHSGDENSGDETCPLDYEGDDTTTTLEDMLGADYYCDTPSYIAGDAGDSTGSLIAKDTGLETGIWSIQEFATTRYMSFDCPSSNNSDVLVEYNGRVTTASFTEGSEYLYAYDEGQYDYNASAAAKIDAIIEANFPVITYEPYQPPQYVYSPADFPTALSGGLVEYALDDHEQNGTEVAEAQRYLIDFNGSDQITSSEELLTDNDEWITVDDVGWEIRLIEDTWTVVDQSQCAASANADDANKLDVNCAGEASVITADVTDLSGTDIGVYISYLAARRFEGESSEFDTVQQALEDLTPQLFPENSQGYGLAVTRTIDLYELECGDDGNGNINWDDCDTRGEGAINDVIGSVRYQCESSYEINDDGHVYRYGEDIGEWQQETVGGYEALFFPLDACEFAPDHIQIGYISIDGVLIDISKTPAGMVLQEEGPALLNETASAALANMLEQLLPLTLEEYGYECSVDGENDADCDGYSDNEEWDSGTDPYDDESYPGSGHSGGTPVSQENRGDIQLLADIVNMDITQFNANNMFEDGFTSYWSTEEESDLTFLRQTVMDTQASHEVWTGTEWRLTHSWMLTGNSVALTADGWRHSDEFESCSSGPADDDSMVFELSCPYGTFRWEVQGFPLVTPTTIAGFFVNLLENGNYGYIYGSLTEEMLERIRDELNGKNETFFAGIAFKMTRTGDDIYVAQCSAHDENGIPTECSGAPFTTLADMTDTTFYSSACGFDITLLSSGEVELTSGEYAGSWSEVEPVTGYPVIEVASQFACAQERFGFAEINGNVVPVSIQETTSPEDIFFDNEASFSLDQLIMEHFPMSSTQDDADAPTLDLPELSPANANNAFTEGLTELRIESDEDQSGFELERSLLQLSDNQLTGTNEYWDGSEWWTYTSYRAALVDGKWQSISTAPNCPVTPSGDNFTLSCEDFTEQIGVRSVSLEGIYIKNYLEVVAWDSLEGEGYSYDTFQATLDDVADALFSPVAEAYAIVGTYLSDEYRLDCDAEESGIDCSDADSYGEGTLEETLTSVFSECGDDFQFTSEGLLQNGNMLSTVAEYTITIGDTEIWALPEGVCSIPGERIGYTSHNGIIRMVDIILAGGTFESDPSFLNAAAMYDIQILIDQMN</sequence>